<comment type="similarity">
    <text evidence="1">Belongs to the STXBP/unc-18/SEC1 family.</text>
</comment>
<organism evidence="2 3">
    <name type="scientific">Pristionchus mayeri</name>
    <dbReference type="NCBI Taxonomy" id="1317129"/>
    <lineage>
        <taxon>Eukaryota</taxon>
        <taxon>Metazoa</taxon>
        <taxon>Ecdysozoa</taxon>
        <taxon>Nematoda</taxon>
        <taxon>Chromadorea</taxon>
        <taxon>Rhabditida</taxon>
        <taxon>Rhabditina</taxon>
        <taxon>Diplogasteromorpha</taxon>
        <taxon>Diplogasteroidea</taxon>
        <taxon>Neodiplogasteridae</taxon>
        <taxon>Pristionchus</taxon>
    </lineage>
</organism>
<name>A0AAN4YZG3_9BILA</name>
<accession>A0AAN4YZG3</accession>
<dbReference type="Gene3D" id="1.25.40.850">
    <property type="match status" value="1"/>
</dbReference>
<evidence type="ECO:0000313" key="2">
    <source>
        <dbReference type="EMBL" id="GMR31238.1"/>
    </source>
</evidence>
<proteinExistence type="inferred from homology"/>
<dbReference type="InterPro" id="IPR043155">
    <property type="entry name" value="VPS33_dom3b"/>
</dbReference>
<gene>
    <name evidence="2" type="ORF">PMAYCL1PPCAC_01433</name>
</gene>
<dbReference type="InterPro" id="IPR001619">
    <property type="entry name" value="Sec1-like"/>
</dbReference>
<feature type="non-terminal residue" evidence="2">
    <location>
        <position position="1"/>
    </location>
</feature>
<dbReference type="EMBL" id="BTRK01000001">
    <property type="protein sequence ID" value="GMR31238.1"/>
    <property type="molecule type" value="Genomic_DNA"/>
</dbReference>
<comment type="caution">
    <text evidence="2">The sequence shown here is derived from an EMBL/GenBank/DDBJ whole genome shotgun (WGS) entry which is preliminary data.</text>
</comment>
<reference evidence="3" key="1">
    <citation type="submission" date="2022-10" db="EMBL/GenBank/DDBJ databases">
        <title>Genome assembly of Pristionchus species.</title>
        <authorList>
            <person name="Yoshida K."/>
            <person name="Sommer R.J."/>
        </authorList>
    </citation>
    <scope>NUCLEOTIDE SEQUENCE [LARGE SCALE GENOMIC DNA]</scope>
    <source>
        <strain evidence="3">RS5460</strain>
    </source>
</reference>
<dbReference type="Proteomes" id="UP001328107">
    <property type="component" value="Unassembled WGS sequence"/>
</dbReference>
<dbReference type="AlphaFoldDB" id="A0AAN4YZG3"/>
<evidence type="ECO:0000313" key="3">
    <source>
        <dbReference type="Proteomes" id="UP001328107"/>
    </source>
</evidence>
<feature type="non-terminal residue" evidence="2">
    <location>
        <position position="460"/>
    </location>
</feature>
<protein>
    <submittedName>
        <fullName evidence="2">Uncharacterized protein</fullName>
    </submittedName>
</protein>
<dbReference type="PANTHER" id="PTHR11679">
    <property type="entry name" value="VESICLE PROTEIN SORTING-ASSOCIATED"/>
    <property type="match status" value="1"/>
</dbReference>
<sequence length="460" mass="49889">RATRVFLMRCSLPNARLLAAFLRSDEVTPAAVIWVDRLLPMADRELERAGVYGAVDQSSLALPMLPIEADLFSLELPQSRQTEYYSVAQSLYQLQSLYGQFPTVYGVGEAAERVSKMMKVIYADRGEPRALADQPISHLFLLDRNLDPASVLMSGLTYESMLHDAFRIRCGKVQFGPEVEERLRASMKETKEEGGGGGGGGKSTKVTLDNNDGVFASVRNMHMTAVFPWLSAKAREIQASYDKGAQLDALADVKAFVSSELKTLKTRHRQLETHICACEVLLERSGSGSASDRLALEHALVAGQADMNKVLEFLEDSMLAEQSPWQVLALACLATLASCGLPIKIFTSFRESFLHAYGFETLPILHSLATRRLLFVKASPLSKLMSSEGGERGRTGGGDAREVREFILLSSLPAAAAAASSLAGGSPSHGPSSSSPIPSLPYMVKRLGLVPSSHQVANIL</sequence>
<dbReference type="Gene3D" id="3.90.830.10">
    <property type="entry name" value="Syntaxin Binding Protein 1, Chain A, domain 2"/>
    <property type="match status" value="1"/>
</dbReference>
<dbReference type="GO" id="GO:0016192">
    <property type="term" value="P:vesicle-mediated transport"/>
    <property type="evidence" value="ECO:0007669"/>
    <property type="project" value="InterPro"/>
</dbReference>
<evidence type="ECO:0000256" key="1">
    <source>
        <dbReference type="ARBA" id="ARBA00009884"/>
    </source>
</evidence>
<keyword evidence="3" id="KW-1185">Reference proteome</keyword>
<dbReference type="InterPro" id="IPR036045">
    <property type="entry name" value="Sec1-like_sf"/>
</dbReference>
<dbReference type="Pfam" id="PF00995">
    <property type="entry name" value="Sec1"/>
    <property type="match status" value="1"/>
</dbReference>
<dbReference type="InterPro" id="IPR043127">
    <property type="entry name" value="Sec-1-like_dom3a"/>
</dbReference>
<dbReference type="SUPFAM" id="SSF56815">
    <property type="entry name" value="Sec1/munc18-like (SM) proteins"/>
    <property type="match status" value="1"/>
</dbReference>